<reference evidence="1 2" key="1">
    <citation type="submission" date="2008-10" db="EMBL/GenBank/DDBJ databases">
        <title>Draft genome sequence of Collinsella stercoris (DSM 13279).</title>
        <authorList>
            <person name="Sudarsanam P."/>
            <person name="Ley R."/>
            <person name="Guruge J."/>
            <person name="Turnbaugh P.J."/>
            <person name="Mahowald M."/>
            <person name="Liep D."/>
            <person name="Gordon J."/>
        </authorList>
    </citation>
    <scope>NUCLEOTIDE SEQUENCE [LARGE SCALE GENOMIC DNA]</scope>
    <source>
        <strain evidence="1 2">DSM 13279</strain>
    </source>
</reference>
<dbReference type="AlphaFoldDB" id="B6GBN7"/>
<dbReference type="EMBL" id="ABXJ01000079">
    <property type="protein sequence ID" value="EEA90301.1"/>
    <property type="molecule type" value="Genomic_DNA"/>
</dbReference>
<dbReference type="Proteomes" id="UP000003560">
    <property type="component" value="Unassembled WGS sequence"/>
</dbReference>
<protein>
    <submittedName>
        <fullName evidence="1">Uncharacterized protein</fullName>
    </submittedName>
</protein>
<name>B6GBN7_9ACTN</name>
<reference evidence="1 2" key="2">
    <citation type="submission" date="2008-10" db="EMBL/GenBank/DDBJ databases">
        <authorList>
            <person name="Fulton L."/>
            <person name="Clifton S."/>
            <person name="Fulton B."/>
            <person name="Xu J."/>
            <person name="Minx P."/>
            <person name="Pepin K.H."/>
            <person name="Johnson M."/>
            <person name="Thiruvilangam P."/>
            <person name="Bhonagiri V."/>
            <person name="Nash W.E."/>
            <person name="Mardis E.R."/>
            <person name="Wilson R.K."/>
        </authorList>
    </citation>
    <scope>NUCLEOTIDE SEQUENCE [LARGE SCALE GENOMIC DNA]</scope>
    <source>
        <strain evidence="1 2">DSM 13279</strain>
    </source>
</reference>
<comment type="caution">
    <text evidence="1">The sequence shown here is derived from an EMBL/GenBank/DDBJ whole genome shotgun (WGS) entry which is preliminary data.</text>
</comment>
<proteinExistence type="predicted"/>
<gene>
    <name evidence="1" type="ORF">COLSTE_01500</name>
</gene>
<evidence type="ECO:0000313" key="2">
    <source>
        <dbReference type="Proteomes" id="UP000003560"/>
    </source>
</evidence>
<keyword evidence="2" id="KW-1185">Reference proteome</keyword>
<accession>B6GBN7</accession>
<sequence>MIFCALITLFLRSKVPEADGQMGFDACASEPYRMDWDEERAGYTLLSYKPHFCGAQRLRVILLASTLCSAWMEDMNGLLGTGQGYERVEEVNDFLAQMEDVNDLKI</sequence>
<organism evidence="1 2">
    <name type="scientific">Collinsella stercoris DSM 13279</name>
    <dbReference type="NCBI Taxonomy" id="445975"/>
    <lineage>
        <taxon>Bacteria</taxon>
        <taxon>Bacillati</taxon>
        <taxon>Actinomycetota</taxon>
        <taxon>Coriobacteriia</taxon>
        <taxon>Coriobacteriales</taxon>
        <taxon>Coriobacteriaceae</taxon>
        <taxon>Collinsella</taxon>
    </lineage>
</organism>
<evidence type="ECO:0000313" key="1">
    <source>
        <dbReference type="EMBL" id="EEA90301.1"/>
    </source>
</evidence>
<dbReference type="HOGENOM" id="CLU_2218577_0_0_11"/>